<keyword evidence="2" id="KW-0732">Signal</keyword>
<dbReference type="Pfam" id="PF04773">
    <property type="entry name" value="FecR"/>
    <property type="match status" value="1"/>
</dbReference>
<dbReference type="PANTHER" id="PTHR38731:SF3">
    <property type="entry name" value="BLL6125 PROTEIN"/>
    <property type="match status" value="1"/>
</dbReference>
<accession>A0A562WT00</accession>
<evidence type="ECO:0000313" key="4">
    <source>
        <dbReference type="EMBL" id="TWJ33540.1"/>
    </source>
</evidence>
<feature type="domain" description="FecR protein" evidence="3">
    <location>
        <begin position="57"/>
        <end position="150"/>
    </location>
</feature>
<name>A0A562WT00_9BACT</name>
<dbReference type="RefSeq" id="WP_145017192.1">
    <property type="nucleotide sequence ID" value="NZ_VLLN01000001.1"/>
</dbReference>
<comment type="caution">
    <text evidence="4">The sequence shown here is derived from an EMBL/GenBank/DDBJ whole genome shotgun (WGS) entry which is preliminary data.</text>
</comment>
<dbReference type="Pfam" id="PF20245">
    <property type="entry name" value="DUF6600"/>
    <property type="match status" value="1"/>
</dbReference>
<dbReference type="InterPro" id="IPR006860">
    <property type="entry name" value="FecR"/>
</dbReference>
<dbReference type="PANTHER" id="PTHR38731">
    <property type="entry name" value="LIPL45-RELATED LIPOPROTEIN-RELATED"/>
    <property type="match status" value="1"/>
</dbReference>
<dbReference type="OrthoDB" id="5485224at2"/>
<evidence type="ECO:0000256" key="1">
    <source>
        <dbReference type="SAM" id="MobiDB-lite"/>
    </source>
</evidence>
<proteinExistence type="predicted"/>
<dbReference type="AlphaFoldDB" id="A0A562WT00"/>
<organism evidence="4 5">
    <name type="scientific">Geobacter argillaceus</name>
    <dbReference type="NCBI Taxonomy" id="345631"/>
    <lineage>
        <taxon>Bacteria</taxon>
        <taxon>Pseudomonadati</taxon>
        <taxon>Thermodesulfobacteriota</taxon>
        <taxon>Desulfuromonadia</taxon>
        <taxon>Geobacterales</taxon>
        <taxon>Geobacteraceae</taxon>
        <taxon>Geobacter</taxon>
    </lineage>
</organism>
<dbReference type="EMBL" id="VLLN01000001">
    <property type="protein sequence ID" value="TWJ33540.1"/>
    <property type="molecule type" value="Genomic_DNA"/>
</dbReference>
<feature type="compositionally biased region" description="Basic and acidic residues" evidence="1">
    <location>
        <begin position="471"/>
        <end position="512"/>
    </location>
</feature>
<evidence type="ECO:0000256" key="2">
    <source>
        <dbReference type="SAM" id="SignalP"/>
    </source>
</evidence>
<dbReference type="InterPro" id="IPR046535">
    <property type="entry name" value="DUF6600"/>
</dbReference>
<dbReference type="Proteomes" id="UP000319449">
    <property type="component" value="Unassembled WGS sequence"/>
</dbReference>
<sequence length="512" mass="58302">MRWLLFLMAVLAFAGPSWSADLGTARLSLVKGDVQVYTGEDDEWFPATQNMILKQGDRIWVPDNGRAEVHLLGGIYLRLDARTALDILTLEEESHHFSLQQGHVYINNRKGGIDYIQIETPAASIGCYDNSIVLVDVGESGSTDLSVLKGYSRTETANGKIRVPAGSILRVAQTMDTEIFPLGKPDPWERWNHDRDNKLARGSVSLRYLPDELDDFATDFDDNGSWTLVEEYGYVWTPRVTVVDWAPYRSGRWIWTMDQFVWISYDPWGWAPHHYGRWIHIPARGWCWVPPPRNSVVWAPGYVGWTYTAGNVAWVPLAPGEVYYGHRRSDHWNGAVNQPVSRFEFRNVRVRNGVTVINRDAFVSGRRGDGGLRGEYLFTRPGATFAPPPFRPVRSANAPIIRIIAPERRPPVRIRQLTVNQIRQERGLLHDEKGSVFSPGRVVPPLPVQERTRPPRIVRPPQPATVLSGPGRHEGRVERKGRQQIQREGRPLATERDGHHPDTVERQRRGRY</sequence>
<keyword evidence="5" id="KW-1185">Reference proteome</keyword>
<reference evidence="4 5" key="1">
    <citation type="submission" date="2019-07" db="EMBL/GenBank/DDBJ databases">
        <title>Genomic Encyclopedia of Archaeal and Bacterial Type Strains, Phase II (KMG-II): from individual species to whole genera.</title>
        <authorList>
            <person name="Goeker M."/>
        </authorList>
    </citation>
    <scope>NUCLEOTIDE SEQUENCE [LARGE SCALE GENOMIC DNA]</scope>
    <source>
        <strain evidence="4 5">ATCC BAA-1139</strain>
    </source>
</reference>
<feature type="chain" id="PRO_5022189083" evidence="2">
    <location>
        <begin position="20"/>
        <end position="512"/>
    </location>
</feature>
<protein>
    <submittedName>
        <fullName evidence="4">FecR family protein</fullName>
    </submittedName>
</protein>
<feature type="region of interest" description="Disordered" evidence="1">
    <location>
        <begin position="434"/>
        <end position="512"/>
    </location>
</feature>
<feature type="signal peptide" evidence="2">
    <location>
        <begin position="1"/>
        <end position="19"/>
    </location>
</feature>
<gene>
    <name evidence="4" type="ORF">JN12_00214</name>
</gene>
<evidence type="ECO:0000313" key="5">
    <source>
        <dbReference type="Proteomes" id="UP000319449"/>
    </source>
</evidence>
<evidence type="ECO:0000259" key="3">
    <source>
        <dbReference type="Pfam" id="PF04773"/>
    </source>
</evidence>